<dbReference type="InParanoid" id="A0A1Q3DKS1"/>
<evidence type="ECO:0000259" key="1">
    <source>
        <dbReference type="Pfam" id="PF14111"/>
    </source>
</evidence>
<dbReference type="Proteomes" id="UP000187406">
    <property type="component" value="Unassembled WGS sequence"/>
</dbReference>
<protein>
    <submittedName>
        <fullName evidence="2">Exo_endo_phos domain-containing protein/DUF4283 domain-containing protein/zf-CCHC_4 domain-containing protein</fullName>
    </submittedName>
</protein>
<dbReference type="InterPro" id="IPR040256">
    <property type="entry name" value="At4g02000-like"/>
</dbReference>
<dbReference type="PANTHER" id="PTHR31286:SF165">
    <property type="entry name" value="DUF4283 DOMAIN-CONTAINING PROTEIN"/>
    <property type="match status" value="1"/>
</dbReference>
<name>A0A1Q3DKS1_CEPFO</name>
<sequence length="604" mass="68471">MPRAKPPPDVAASGAKEWEFALVAFLVGKRLPGRNVKETLERKWGQAGQFSFHVAGNGVFLIKFDNGQARDWVLNNGPWDVWGYHLALRLWRKDMSLSLDDCKSIPVWVKLRSVPVQYWNKDGLSYIASVLGRPLHMDANTTNKRVLAFARVCIEMSATSSFPDSITLELEDGSTTLIGVEYPWRPAACTLCKVFEHSNKTCPRAVRREWMPRPVIMAQRKQTDAEGWITVKRKGDREDLSASTQVIVEEDPLLDIEGESKLPATPVKEAPTVLGRHGSPRGLKENELVTGEDSRVGARPLLKGSLRGMNDPSKLNEVRHFIHSNNISMLGILESKVRFPNLDKVACSLNKQWCYTSNHSTSLLGRILVVWDPATLCFVPTLVTEQAIHGHVTLATNERIHVSFVYGLCDRKARQELWEDIIHCADLFRESPWVALGDFNVTRFVVEHTASGIVTKGMQEFNSAIQAAELDDLKSTGFLHTWSNKRIGAGAISKKLDRALGNWQWFKSMGDTYATFHPPGISDHSPITIQMRDRPRYRGRPFKFLNIWTKDENFLRVVSQEWDKYHPGSPLIVIHKKLKCLKAHLKELNRRPDLRVVELRSKIH</sequence>
<feature type="domain" description="DUF4283" evidence="1">
    <location>
        <begin position="15"/>
        <end position="96"/>
    </location>
</feature>
<dbReference type="InterPro" id="IPR025558">
    <property type="entry name" value="DUF4283"/>
</dbReference>
<organism evidence="2 3">
    <name type="scientific">Cephalotus follicularis</name>
    <name type="common">Albany pitcher plant</name>
    <dbReference type="NCBI Taxonomy" id="3775"/>
    <lineage>
        <taxon>Eukaryota</taxon>
        <taxon>Viridiplantae</taxon>
        <taxon>Streptophyta</taxon>
        <taxon>Embryophyta</taxon>
        <taxon>Tracheophyta</taxon>
        <taxon>Spermatophyta</taxon>
        <taxon>Magnoliopsida</taxon>
        <taxon>eudicotyledons</taxon>
        <taxon>Gunneridae</taxon>
        <taxon>Pentapetalae</taxon>
        <taxon>rosids</taxon>
        <taxon>fabids</taxon>
        <taxon>Oxalidales</taxon>
        <taxon>Cephalotaceae</taxon>
        <taxon>Cephalotus</taxon>
    </lineage>
</organism>
<accession>A0A1Q3DKS1</accession>
<dbReference type="AlphaFoldDB" id="A0A1Q3DKS1"/>
<dbReference type="PANTHER" id="PTHR31286">
    <property type="entry name" value="GLYCINE-RICH CELL WALL STRUCTURAL PROTEIN 1.8-LIKE"/>
    <property type="match status" value="1"/>
</dbReference>
<proteinExistence type="predicted"/>
<dbReference type="InterPro" id="IPR036691">
    <property type="entry name" value="Endo/exonu/phosph_ase_sf"/>
</dbReference>
<gene>
    <name evidence="2" type="ORF">CFOL_v3_36176</name>
</gene>
<reference evidence="3" key="1">
    <citation type="submission" date="2016-04" db="EMBL/GenBank/DDBJ databases">
        <title>Cephalotus genome sequencing.</title>
        <authorList>
            <person name="Fukushima K."/>
            <person name="Hasebe M."/>
            <person name="Fang X."/>
        </authorList>
    </citation>
    <scope>NUCLEOTIDE SEQUENCE [LARGE SCALE GENOMIC DNA]</scope>
    <source>
        <strain evidence="3">cv. St1</strain>
    </source>
</reference>
<evidence type="ECO:0000313" key="3">
    <source>
        <dbReference type="Proteomes" id="UP000187406"/>
    </source>
</evidence>
<dbReference type="Pfam" id="PF14111">
    <property type="entry name" value="DUF4283"/>
    <property type="match status" value="1"/>
</dbReference>
<dbReference type="EMBL" id="BDDD01011307">
    <property type="protein sequence ID" value="GAV92798.1"/>
    <property type="molecule type" value="Genomic_DNA"/>
</dbReference>
<comment type="caution">
    <text evidence="2">The sequence shown here is derived from an EMBL/GenBank/DDBJ whole genome shotgun (WGS) entry which is preliminary data.</text>
</comment>
<evidence type="ECO:0000313" key="2">
    <source>
        <dbReference type="EMBL" id="GAV92798.1"/>
    </source>
</evidence>
<dbReference type="Gene3D" id="3.60.10.10">
    <property type="entry name" value="Endonuclease/exonuclease/phosphatase"/>
    <property type="match status" value="1"/>
</dbReference>
<keyword evidence="3" id="KW-1185">Reference proteome</keyword>
<dbReference type="SUPFAM" id="SSF56219">
    <property type="entry name" value="DNase I-like"/>
    <property type="match status" value="1"/>
</dbReference>
<dbReference type="OrthoDB" id="1751165at2759"/>